<dbReference type="PROSITE" id="PS00195">
    <property type="entry name" value="GLUTAREDOXIN_1"/>
    <property type="match status" value="1"/>
</dbReference>
<dbReference type="InterPro" id="IPR036249">
    <property type="entry name" value="Thioredoxin-like_sf"/>
</dbReference>
<protein>
    <submittedName>
        <fullName evidence="2">Glutaredoxin</fullName>
    </submittedName>
</protein>
<reference evidence="2 3" key="1">
    <citation type="submission" date="2020-04" db="EMBL/GenBank/DDBJ databases">
        <authorList>
            <person name="Hogendoorn C."/>
        </authorList>
    </citation>
    <scope>NUCLEOTIDE SEQUENCE [LARGE SCALE GENOMIC DNA]</scope>
    <source>
        <strain evidence="2">COOX1</strain>
    </source>
</reference>
<proteinExistence type="predicted"/>
<dbReference type="EMBL" id="LR792683">
    <property type="protein sequence ID" value="CAB3392395.1"/>
    <property type="molecule type" value="Genomic_DNA"/>
</dbReference>
<dbReference type="Pfam" id="PF13192">
    <property type="entry name" value="Thioredoxin_3"/>
    <property type="match status" value="1"/>
</dbReference>
<dbReference type="PANTHER" id="PTHR37170:SF1">
    <property type="entry name" value="GLUTAREDOXIN-LIKE PROTEIN"/>
    <property type="match status" value="1"/>
</dbReference>
<dbReference type="Gene3D" id="3.40.30.10">
    <property type="entry name" value="Glutaredoxin"/>
    <property type="match status" value="2"/>
</dbReference>
<dbReference type="InterPro" id="IPR011767">
    <property type="entry name" value="GLR_AS"/>
</dbReference>
<dbReference type="Proteomes" id="UP000502196">
    <property type="component" value="Chromosome"/>
</dbReference>
<dbReference type="PANTHER" id="PTHR37170">
    <property type="entry name" value="GLUTAREDOXIN-RELATED"/>
    <property type="match status" value="1"/>
</dbReference>
<evidence type="ECO:0000313" key="3">
    <source>
        <dbReference type="Proteomes" id="UP000502196"/>
    </source>
</evidence>
<dbReference type="InterPro" id="IPR012336">
    <property type="entry name" value="Thioredoxin-like_fold"/>
</dbReference>
<dbReference type="AlphaFoldDB" id="A0A6F9E7G8"/>
<dbReference type="CDD" id="cd02973">
    <property type="entry name" value="TRX_GRX_like"/>
    <property type="match status" value="1"/>
</dbReference>
<dbReference type="SUPFAM" id="SSF52833">
    <property type="entry name" value="Thioredoxin-like"/>
    <property type="match status" value="2"/>
</dbReference>
<dbReference type="NCBIfam" id="TIGR02187">
    <property type="entry name" value="PDO_seleno_TRX"/>
    <property type="match status" value="1"/>
</dbReference>
<name>A0A6F9E7G8_9BACL</name>
<feature type="domain" description="Thioredoxin-like fold" evidence="1">
    <location>
        <begin position="135"/>
        <end position="210"/>
    </location>
</feature>
<organism evidence="2 3">
    <name type="scientific">Kyrpidia spormannii</name>
    <dbReference type="NCBI Taxonomy" id="2055160"/>
    <lineage>
        <taxon>Bacteria</taxon>
        <taxon>Bacillati</taxon>
        <taxon>Bacillota</taxon>
        <taxon>Bacilli</taxon>
        <taxon>Bacillales</taxon>
        <taxon>Alicyclobacillaceae</taxon>
        <taxon>Kyrpidia</taxon>
    </lineage>
</organism>
<sequence length="216" mass="23848">MMIPEKDRQKIRERFSAMTEPVVLRFFESSIDCPTCPQIKDLLQEVADLSDKLTLEVFNLYTDEDKAKEIGVDKAPTLAILGGSGQDYGIRFYGAPAGYEFAAFLEAILMISRGDSGLKAETKTKLATIDQDVTLNVFVTPTCPYCPSAVHLAHQFAFENAHIRGHMIEATEFPDWANRFDVYGVPKTVINDLDSIEGAVPEAVLLDQVLAVATKA</sequence>
<evidence type="ECO:0000259" key="1">
    <source>
        <dbReference type="Pfam" id="PF13192"/>
    </source>
</evidence>
<gene>
    <name evidence="2" type="ORF">COOX1_1389</name>
</gene>
<evidence type="ECO:0000313" key="2">
    <source>
        <dbReference type="EMBL" id="CAB3392395.1"/>
    </source>
</evidence>
<accession>A0A6F9E7G8</accession>
<dbReference type="InterPro" id="IPR011903">
    <property type="entry name" value="TON_0319-like"/>
</dbReference>